<feature type="compositionally biased region" description="Basic and acidic residues" evidence="1">
    <location>
        <begin position="29"/>
        <end position="42"/>
    </location>
</feature>
<sequence length="65" mass="7031">MGARAARDPSTFPVRTEASAPGSEVQDSDLAHGESEKSSECHRHCRVGPAWQFLLKRLGHMGRGA</sequence>
<dbReference type="EMBL" id="JASSZA010000005">
    <property type="protein sequence ID" value="KAK2112297.1"/>
    <property type="molecule type" value="Genomic_DNA"/>
</dbReference>
<proteinExistence type="predicted"/>
<protein>
    <submittedName>
        <fullName evidence="2">Uncharacterized protein</fullName>
    </submittedName>
</protein>
<evidence type="ECO:0000313" key="3">
    <source>
        <dbReference type="Proteomes" id="UP001266305"/>
    </source>
</evidence>
<name>A0ABQ9VVX3_SAGOE</name>
<accession>A0ABQ9VVX3</accession>
<evidence type="ECO:0000313" key="2">
    <source>
        <dbReference type="EMBL" id="KAK2112297.1"/>
    </source>
</evidence>
<reference evidence="2 3" key="1">
    <citation type="submission" date="2023-05" db="EMBL/GenBank/DDBJ databases">
        <title>B98-5 Cell Line De Novo Hybrid Assembly: An Optical Mapping Approach.</title>
        <authorList>
            <person name="Kananen K."/>
            <person name="Auerbach J.A."/>
            <person name="Kautto E."/>
            <person name="Blachly J.S."/>
        </authorList>
    </citation>
    <scope>NUCLEOTIDE SEQUENCE [LARGE SCALE GENOMIC DNA]</scope>
    <source>
        <strain evidence="2">B95-8</strain>
        <tissue evidence="2">Cell line</tissue>
    </source>
</reference>
<evidence type="ECO:0000256" key="1">
    <source>
        <dbReference type="SAM" id="MobiDB-lite"/>
    </source>
</evidence>
<feature type="region of interest" description="Disordered" evidence="1">
    <location>
        <begin position="1"/>
        <end position="42"/>
    </location>
</feature>
<organism evidence="2 3">
    <name type="scientific">Saguinus oedipus</name>
    <name type="common">Cotton-top tamarin</name>
    <name type="synonym">Oedipomidas oedipus</name>
    <dbReference type="NCBI Taxonomy" id="9490"/>
    <lineage>
        <taxon>Eukaryota</taxon>
        <taxon>Metazoa</taxon>
        <taxon>Chordata</taxon>
        <taxon>Craniata</taxon>
        <taxon>Vertebrata</taxon>
        <taxon>Euteleostomi</taxon>
        <taxon>Mammalia</taxon>
        <taxon>Eutheria</taxon>
        <taxon>Euarchontoglires</taxon>
        <taxon>Primates</taxon>
        <taxon>Haplorrhini</taxon>
        <taxon>Platyrrhini</taxon>
        <taxon>Cebidae</taxon>
        <taxon>Callitrichinae</taxon>
        <taxon>Saguinus</taxon>
    </lineage>
</organism>
<keyword evidence="3" id="KW-1185">Reference proteome</keyword>
<comment type="caution">
    <text evidence="2">The sequence shown here is derived from an EMBL/GenBank/DDBJ whole genome shotgun (WGS) entry which is preliminary data.</text>
</comment>
<gene>
    <name evidence="2" type="ORF">P7K49_012044</name>
</gene>
<dbReference type="Proteomes" id="UP001266305">
    <property type="component" value="Unassembled WGS sequence"/>
</dbReference>